<accession>A0A895XS05</accession>
<feature type="transmembrane region" description="Helical" evidence="2">
    <location>
        <begin position="28"/>
        <end position="49"/>
    </location>
</feature>
<feature type="region of interest" description="Disordered" evidence="1">
    <location>
        <begin position="1"/>
        <end position="22"/>
    </location>
</feature>
<dbReference type="Proteomes" id="UP000662939">
    <property type="component" value="Chromosome"/>
</dbReference>
<keyword evidence="2" id="KW-0812">Transmembrane</keyword>
<name>A0A895XS05_9ACTN</name>
<evidence type="ECO:0000256" key="1">
    <source>
        <dbReference type="SAM" id="MobiDB-lite"/>
    </source>
</evidence>
<organism evidence="3 4">
    <name type="scientific">Natronoglycomyces albus</name>
    <dbReference type="NCBI Taxonomy" id="2811108"/>
    <lineage>
        <taxon>Bacteria</taxon>
        <taxon>Bacillati</taxon>
        <taxon>Actinomycetota</taxon>
        <taxon>Actinomycetes</taxon>
        <taxon>Glycomycetales</taxon>
        <taxon>Glycomycetaceae</taxon>
        <taxon>Natronoglycomyces</taxon>
    </lineage>
</organism>
<dbReference type="EMBL" id="CP070496">
    <property type="protein sequence ID" value="QSB05975.1"/>
    <property type="molecule type" value="Genomic_DNA"/>
</dbReference>
<dbReference type="Pfam" id="PF14155">
    <property type="entry name" value="DUF4307"/>
    <property type="match status" value="1"/>
</dbReference>
<protein>
    <submittedName>
        <fullName evidence="3">DUF4307 domain-containing protein</fullName>
    </submittedName>
</protein>
<keyword evidence="2" id="KW-1133">Transmembrane helix</keyword>
<evidence type="ECO:0000256" key="2">
    <source>
        <dbReference type="SAM" id="Phobius"/>
    </source>
</evidence>
<dbReference type="RefSeq" id="WP_213171986.1">
    <property type="nucleotide sequence ID" value="NZ_CP070496.1"/>
</dbReference>
<proteinExistence type="predicted"/>
<sequence>MSETGTTEVRFPPGRYGRRRESTHRRKWIAGGLSALVIAGGVGVSLIMYDKYGDPNFSATVQGYQLHPDEVEITFQVTKPADEEAICLLRSRDMSGAEIGNANVVIPTGEEDKVSVTYNLSVDGDPNTAEVLKCWPAS</sequence>
<keyword evidence="2" id="KW-0472">Membrane</keyword>
<evidence type="ECO:0000313" key="3">
    <source>
        <dbReference type="EMBL" id="QSB05975.1"/>
    </source>
</evidence>
<keyword evidence="4" id="KW-1185">Reference proteome</keyword>
<dbReference type="AlphaFoldDB" id="A0A895XS05"/>
<dbReference type="KEGG" id="nav:JQS30_03355"/>
<dbReference type="InterPro" id="IPR025443">
    <property type="entry name" value="DUF4307"/>
</dbReference>
<reference evidence="3" key="1">
    <citation type="submission" date="2021-02" db="EMBL/GenBank/DDBJ databases">
        <title>Natronoglycomyces albus gen. nov., sp. nov, a haloalkaliphilic actinobacterium from a soda solonchak soil.</title>
        <authorList>
            <person name="Sorokin D.Y."/>
            <person name="Khijniak T.V."/>
            <person name="Zakharycheva A.P."/>
            <person name="Boueva O.V."/>
            <person name="Ariskina E.V."/>
            <person name="Hahnke R.L."/>
            <person name="Bunk B."/>
            <person name="Sproer C."/>
            <person name="Schumann P."/>
            <person name="Evtushenko L.I."/>
            <person name="Kublanov I.V."/>
        </authorList>
    </citation>
    <scope>NUCLEOTIDE SEQUENCE</scope>
    <source>
        <strain evidence="3">DSM 106290</strain>
    </source>
</reference>
<evidence type="ECO:0000313" key="4">
    <source>
        <dbReference type="Proteomes" id="UP000662939"/>
    </source>
</evidence>
<gene>
    <name evidence="3" type="ORF">JQS30_03355</name>
</gene>